<dbReference type="Proteomes" id="UP000053257">
    <property type="component" value="Unassembled WGS sequence"/>
</dbReference>
<gene>
    <name evidence="2" type="ORF">PHLGIDRAFT_30574</name>
</gene>
<accession>A0A0C3NMA3</accession>
<organism evidence="2 3">
    <name type="scientific">Phlebiopsis gigantea (strain 11061_1 CR5-6)</name>
    <name type="common">White-rot fungus</name>
    <name type="synonym">Peniophora gigantea</name>
    <dbReference type="NCBI Taxonomy" id="745531"/>
    <lineage>
        <taxon>Eukaryota</taxon>
        <taxon>Fungi</taxon>
        <taxon>Dikarya</taxon>
        <taxon>Basidiomycota</taxon>
        <taxon>Agaricomycotina</taxon>
        <taxon>Agaricomycetes</taxon>
        <taxon>Polyporales</taxon>
        <taxon>Phanerochaetaceae</taxon>
        <taxon>Phlebiopsis</taxon>
    </lineage>
</organism>
<dbReference type="HOGENOM" id="CLU_839662_0_0_1"/>
<evidence type="ECO:0000313" key="2">
    <source>
        <dbReference type="EMBL" id="KIP06194.1"/>
    </source>
</evidence>
<dbReference type="EMBL" id="KN840523">
    <property type="protein sequence ID" value="KIP06194.1"/>
    <property type="molecule type" value="Genomic_DNA"/>
</dbReference>
<keyword evidence="3" id="KW-1185">Reference proteome</keyword>
<feature type="compositionally biased region" description="Acidic residues" evidence="1">
    <location>
        <begin position="1"/>
        <end position="16"/>
    </location>
</feature>
<feature type="compositionally biased region" description="Basic and acidic residues" evidence="1">
    <location>
        <begin position="92"/>
        <end position="105"/>
    </location>
</feature>
<feature type="compositionally biased region" description="Polar residues" evidence="1">
    <location>
        <begin position="161"/>
        <end position="179"/>
    </location>
</feature>
<reference evidence="2 3" key="1">
    <citation type="journal article" date="2014" name="PLoS Genet.">
        <title>Analysis of the Phlebiopsis gigantea genome, transcriptome and secretome provides insight into its pioneer colonization strategies of wood.</title>
        <authorList>
            <person name="Hori C."/>
            <person name="Ishida T."/>
            <person name="Igarashi K."/>
            <person name="Samejima M."/>
            <person name="Suzuki H."/>
            <person name="Master E."/>
            <person name="Ferreira P."/>
            <person name="Ruiz-Duenas F.J."/>
            <person name="Held B."/>
            <person name="Canessa P."/>
            <person name="Larrondo L.F."/>
            <person name="Schmoll M."/>
            <person name="Druzhinina I.S."/>
            <person name="Kubicek C.P."/>
            <person name="Gaskell J.A."/>
            <person name="Kersten P."/>
            <person name="St John F."/>
            <person name="Glasner J."/>
            <person name="Sabat G."/>
            <person name="Splinter BonDurant S."/>
            <person name="Syed K."/>
            <person name="Yadav J."/>
            <person name="Mgbeahuruike A.C."/>
            <person name="Kovalchuk A."/>
            <person name="Asiegbu F.O."/>
            <person name="Lackner G."/>
            <person name="Hoffmeister D."/>
            <person name="Rencoret J."/>
            <person name="Gutierrez A."/>
            <person name="Sun H."/>
            <person name="Lindquist E."/>
            <person name="Barry K."/>
            <person name="Riley R."/>
            <person name="Grigoriev I.V."/>
            <person name="Henrissat B."/>
            <person name="Kues U."/>
            <person name="Berka R.M."/>
            <person name="Martinez A.T."/>
            <person name="Covert S.F."/>
            <person name="Blanchette R.A."/>
            <person name="Cullen D."/>
        </authorList>
    </citation>
    <scope>NUCLEOTIDE SEQUENCE [LARGE SCALE GENOMIC DNA]</scope>
    <source>
        <strain evidence="2 3">11061_1 CR5-6</strain>
    </source>
</reference>
<dbReference type="AlphaFoldDB" id="A0A0C3NMA3"/>
<name>A0A0C3NMA3_PHLG1</name>
<feature type="region of interest" description="Disordered" evidence="1">
    <location>
        <begin position="1"/>
        <end position="41"/>
    </location>
</feature>
<feature type="region of interest" description="Disordered" evidence="1">
    <location>
        <begin position="209"/>
        <end position="259"/>
    </location>
</feature>
<dbReference type="OrthoDB" id="2756430at2759"/>
<evidence type="ECO:0000313" key="3">
    <source>
        <dbReference type="Proteomes" id="UP000053257"/>
    </source>
</evidence>
<feature type="compositionally biased region" description="Polar residues" evidence="1">
    <location>
        <begin position="237"/>
        <end position="254"/>
    </location>
</feature>
<feature type="region of interest" description="Disordered" evidence="1">
    <location>
        <begin position="83"/>
        <end position="105"/>
    </location>
</feature>
<sequence>MSSYDEYEPTQTWDDDEHIKIPSKRRRPLPRVSHTDASRKLTRLYQDGGVLDSQTTESQYVNDLLLGSKLSQRVDELDVHGGRYAVSPSIPDSERLPDLTDRDPPKRLAGVEYFGSQDGGLEDEDNMTEMVGKRALSVRCKAEDPPPSQFEALYRDDDSDTNPFLDQQEASDSGSLSEQNSSGRLLLCSRCQSEFSHVSNAERVLSRSNANSELGSSSEHPLAGSASDSLKSEFSESKTVSKGTLKVDSTPTTKNEPRLERDLEAVPESWLRPSEDYPGTRLAYETIKRDFNAGGLLGRRDLIAVSLKVYIREQDAGRWPPTPRTIRRFWR</sequence>
<protein>
    <submittedName>
        <fullName evidence="2">Uncharacterized protein</fullName>
    </submittedName>
</protein>
<evidence type="ECO:0000256" key="1">
    <source>
        <dbReference type="SAM" id="MobiDB-lite"/>
    </source>
</evidence>
<proteinExistence type="predicted"/>
<feature type="region of interest" description="Disordered" evidence="1">
    <location>
        <begin position="138"/>
        <end position="179"/>
    </location>
</feature>
<feature type="compositionally biased region" description="Polar residues" evidence="1">
    <location>
        <begin position="209"/>
        <end position="219"/>
    </location>
</feature>